<dbReference type="OrthoDB" id="2634326at2759"/>
<protein>
    <submittedName>
        <fullName evidence="2">Uncharacterized protein</fullName>
    </submittedName>
</protein>
<feature type="compositionally biased region" description="Basic residues" evidence="1">
    <location>
        <begin position="347"/>
        <end position="361"/>
    </location>
</feature>
<evidence type="ECO:0000256" key="1">
    <source>
        <dbReference type="SAM" id="MobiDB-lite"/>
    </source>
</evidence>
<feature type="region of interest" description="Disordered" evidence="1">
    <location>
        <begin position="321"/>
        <end position="367"/>
    </location>
</feature>
<keyword evidence="3" id="KW-1185">Reference proteome</keyword>
<proteinExistence type="predicted"/>
<organism evidence="2 3">
    <name type="scientific">Armillaria gallica</name>
    <name type="common">Bulbous honey fungus</name>
    <name type="synonym">Armillaria bulbosa</name>
    <dbReference type="NCBI Taxonomy" id="47427"/>
    <lineage>
        <taxon>Eukaryota</taxon>
        <taxon>Fungi</taxon>
        <taxon>Dikarya</taxon>
        <taxon>Basidiomycota</taxon>
        <taxon>Agaricomycotina</taxon>
        <taxon>Agaricomycetes</taxon>
        <taxon>Agaricomycetidae</taxon>
        <taxon>Agaricales</taxon>
        <taxon>Marasmiineae</taxon>
        <taxon>Physalacriaceae</taxon>
        <taxon>Armillaria</taxon>
    </lineage>
</organism>
<name>A0A2H3DZS6_ARMGA</name>
<evidence type="ECO:0000313" key="3">
    <source>
        <dbReference type="Proteomes" id="UP000217790"/>
    </source>
</evidence>
<dbReference type="InParanoid" id="A0A2H3DZS6"/>
<gene>
    <name evidence="2" type="ORF">ARMGADRAFT_1079315</name>
</gene>
<reference evidence="3" key="1">
    <citation type="journal article" date="2017" name="Nat. Ecol. Evol.">
        <title>Genome expansion and lineage-specific genetic innovations in the forest pathogenic fungi Armillaria.</title>
        <authorList>
            <person name="Sipos G."/>
            <person name="Prasanna A.N."/>
            <person name="Walter M.C."/>
            <person name="O'Connor E."/>
            <person name="Balint B."/>
            <person name="Krizsan K."/>
            <person name="Kiss B."/>
            <person name="Hess J."/>
            <person name="Varga T."/>
            <person name="Slot J."/>
            <person name="Riley R."/>
            <person name="Boka B."/>
            <person name="Rigling D."/>
            <person name="Barry K."/>
            <person name="Lee J."/>
            <person name="Mihaltcheva S."/>
            <person name="LaButti K."/>
            <person name="Lipzen A."/>
            <person name="Waldron R."/>
            <person name="Moloney N.M."/>
            <person name="Sperisen C."/>
            <person name="Kredics L."/>
            <person name="Vagvoelgyi C."/>
            <person name="Patrignani A."/>
            <person name="Fitzpatrick D."/>
            <person name="Nagy I."/>
            <person name="Doyle S."/>
            <person name="Anderson J.B."/>
            <person name="Grigoriev I.V."/>
            <person name="Gueldener U."/>
            <person name="Muensterkoetter M."/>
            <person name="Nagy L.G."/>
        </authorList>
    </citation>
    <scope>NUCLEOTIDE SEQUENCE [LARGE SCALE GENOMIC DNA]</scope>
    <source>
        <strain evidence="3">Ar21-2</strain>
    </source>
</reference>
<sequence length="671" mass="76444">MSSDTRFSFESLKDPKVLLQKARPGEALEAWDARLGAVIDANTLLVTPNASVLFRPPTGNNREMALRENYRYGQDDHLCWPQPYSPARPHLGCIRRSPSNVKFLPLYNLPQKRDFLEDDPSSAIRGPGLWHKHKFLEFRRACDLVLDAAEQTNWQEPHKSLVRTYQTYINMFLDRLAALPLIFERVRLCVAEAQRLVLELQAIIDYVAIYRPRMTGTAVRPPEIGQRADEHLSGVFTMNTTVVQECFRAGVPVWMIRPLVDAAHIRIDALAQIQEPEPPYVVLTPPRLRLRPVYVGSAADEAKYKAIETFTRGHLSMPNPFLQCSEPGSSLPPAPASPSSNQERYHPYKRANLSRRGRPKPNGRMSDKQAKFEIVTHSYLPPLIPTWQFGLERVDADKTRAPNIPIGYALPKPELFVVVKTEAKFCLMIASWLRLRSGLFARFNAGDYSPHAHGHQTWRTILQIDWLGATSTIQSPARGEQVRRDQAATFLKGCHDELRVEASGSAQAHWRDKECSSLGLEDIREVLWELSEVNFRLEFFALDRKICTIESASTQHLSLLGQCFPYGKWNMLHHVDLGSANYGIGHSNWIERAPYVFAMRRCMQSWRGCPVSLSASSDKTAGYTESDVEYVEKEMAYFYTEAFFVTFGREPILPRRLTHIPSVSFVPEQRQ</sequence>
<evidence type="ECO:0000313" key="2">
    <source>
        <dbReference type="EMBL" id="PBK93813.1"/>
    </source>
</evidence>
<dbReference type="AlphaFoldDB" id="A0A2H3DZS6"/>
<accession>A0A2H3DZS6</accession>
<dbReference type="EMBL" id="KZ293655">
    <property type="protein sequence ID" value="PBK93813.1"/>
    <property type="molecule type" value="Genomic_DNA"/>
</dbReference>
<dbReference type="Proteomes" id="UP000217790">
    <property type="component" value="Unassembled WGS sequence"/>
</dbReference>